<dbReference type="Proteomes" id="UP000250179">
    <property type="component" value="Chromosome"/>
</dbReference>
<keyword evidence="3" id="KW-0804">Transcription</keyword>
<evidence type="ECO:0000313" key="5">
    <source>
        <dbReference type="EMBL" id="ASJ02054.1"/>
    </source>
</evidence>
<dbReference type="Gene3D" id="1.10.10.10">
    <property type="entry name" value="Winged helix-like DNA-binding domain superfamily/Winged helix DNA-binding domain"/>
    <property type="match status" value="1"/>
</dbReference>
<evidence type="ECO:0000256" key="1">
    <source>
        <dbReference type="ARBA" id="ARBA00023015"/>
    </source>
</evidence>
<feature type="domain" description="HTH arsR-type" evidence="4">
    <location>
        <begin position="11"/>
        <end position="86"/>
    </location>
</feature>
<dbReference type="InterPro" id="IPR051081">
    <property type="entry name" value="HTH_MetalResp_TranReg"/>
</dbReference>
<reference evidence="5 6" key="1">
    <citation type="submission" date="2016-03" db="EMBL/GenBank/DDBJ databases">
        <title>Complete genome sequence of Thermococcus profundus strain DT5432.</title>
        <authorList>
            <person name="Oger P.M."/>
        </authorList>
    </citation>
    <scope>NUCLEOTIDE SEQUENCE [LARGE SCALE GENOMIC DNA]</scope>
    <source>
        <strain evidence="5 6">DT 5432</strain>
    </source>
</reference>
<gene>
    <name evidence="5" type="ORF">A3L09_01620</name>
</gene>
<keyword evidence="6" id="KW-1185">Reference proteome</keyword>
<dbReference type="EMBL" id="CP014862">
    <property type="protein sequence ID" value="ASJ02054.1"/>
    <property type="molecule type" value="Genomic_DNA"/>
</dbReference>
<dbReference type="AlphaFoldDB" id="A0A2Z2MDK5"/>
<keyword evidence="2" id="KW-0238">DNA-binding</keyword>
<dbReference type="InterPro" id="IPR036390">
    <property type="entry name" value="WH_DNA-bd_sf"/>
</dbReference>
<dbReference type="PANTHER" id="PTHR33154">
    <property type="entry name" value="TRANSCRIPTIONAL REGULATOR, ARSR FAMILY"/>
    <property type="match status" value="1"/>
</dbReference>
<dbReference type="CDD" id="cd00090">
    <property type="entry name" value="HTH_ARSR"/>
    <property type="match status" value="1"/>
</dbReference>
<dbReference type="GeneID" id="33319068"/>
<dbReference type="RefSeq" id="WP_088857322.1">
    <property type="nucleotide sequence ID" value="NZ_CP014862.1"/>
</dbReference>
<name>A0A2Z2MDK5_THEPR</name>
<dbReference type="KEGG" id="tprf:A3L09_01620"/>
<dbReference type="OrthoDB" id="46231at2157"/>
<dbReference type="GO" id="GO:0003700">
    <property type="term" value="F:DNA-binding transcription factor activity"/>
    <property type="evidence" value="ECO:0007669"/>
    <property type="project" value="InterPro"/>
</dbReference>
<proteinExistence type="predicted"/>
<protein>
    <submittedName>
        <fullName evidence="5">Transcriptional regulator</fullName>
    </submittedName>
</protein>
<dbReference type="InterPro" id="IPR011991">
    <property type="entry name" value="ArsR-like_HTH"/>
</dbReference>
<dbReference type="SUPFAM" id="SSF46785">
    <property type="entry name" value="Winged helix' DNA-binding domain"/>
    <property type="match status" value="1"/>
</dbReference>
<evidence type="ECO:0000259" key="4">
    <source>
        <dbReference type="SMART" id="SM00418"/>
    </source>
</evidence>
<sequence>MREVLIITSPEAVKVLSEPTRFSILKLLRQRPMTIKELSEALSKDRTTVYRHIKALEGVGLVEEIDDTGGERVYSRTARMFLIKVEPDESIEEFRQSYLQVEAEKLVQVLEKAGFNIKNREKLKKLAAEVLNEIELRSQPIIKRVSEAEVELTEVELFHLLNMLVFLQSCELCNLAKEVRDLIRL</sequence>
<dbReference type="PANTHER" id="PTHR33154:SF38">
    <property type="entry name" value="HTH ARSR-TYPE DOMAIN-CONTAINING PROTEIN"/>
    <property type="match status" value="1"/>
</dbReference>
<dbReference type="InterPro" id="IPR001845">
    <property type="entry name" value="HTH_ArsR_DNA-bd_dom"/>
</dbReference>
<accession>A0A2Z2MDK5</accession>
<organism evidence="5 6">
    <name type="scientific">Thermococcus profundus</name>
    <dbReference type="NCBI Taxonomy" id="49899"/>
    <lineage>
        <taxon>Archaea</taxon>
        <taxon>Methanobacteriati</taxon>
        <taxon>Methanobacteriota</taxon>
        <taxon>Thermococci</taxon>
        <taxon>Thermococcales</taxon>
        <taxon>Thermococcaceae</taxon>
        <taxon>Thermococcus</taxon>
    </lineage>
</organism>
<dbReference type="SMART" id="SM00418">
    <property type="entry name" value="HTH_ARSR"/>
    <property type="match status" value="1"/>
</dbReference>
<dbReference type="Pfam" id="PF12840">
    <property type="entry name" value="HTH_20"/>
    <property type="match status" value="1"/>
</dbReference>
<dbReference type="GO" id="GO:0003677">
    <property type="term" value="F:DNA binding"/>
    <property type="evidence" value="ECO:0007669"/>
    <property type="project" value="UniProtKB-KW"/>
</dbReference>
<evidence type="ECO:0000256" key="3">
    <source>
        <dbReference type="ARBA" id="ARBA00023163"/>
    </source>
</evidence>
<keyword evidence="1" id="KW-0805">Transcription regulation</keyword>
<evidence type="ECO:0000256" key="2">
    <source>
        <dbReference type="ARBA" id="ARBA00023125"/>
    </source>
</evidence>
<evidence type="ECO:0000313" key="6">
    <source>
        <dbReference type="Proteomes" id="UP000250179"/>
    </source>
</evidence>
<dbReference type="InterPro" id="IPR036388">
    <property type="entry name" value="WH-like_DNA-bd_sf"/>
</dbReference>